<dbReference type="AlphaFoldDB" id="A0A7H1Q3M1"/>
<protein>
    <submittedName>
        <fullName evidence="1">Uncharacterized protein</fullName>
    </submittedName>
</protein>
<sequence>MDTTTTDMVFTLAIGATSWKRTNLGLTTTVSHAGYTWTVRLPKGHGKAYIDGREGYGGSEFAQAEASWAQTGLIVDAAMAATRVH</sequence>
<dbReference type="KEGG" id="sgf:HEP81_04628"/>
<reference evidence="1 2" key="1">
    <citation type="submission" date="2020-04" db="EMBL/GenBank/DDBJ databases">
        <title>Characterization and engineering of Streptomyces griseofuscus DSM40191 as a potential heterologous host for expression of BGCs.</title>
        <authorList>
            <person name="Gren T."/>
            <person name="Whitford C.M."/>
            <person name="Mohite O.S."/>
            <person name="Joergensen T.S."/>
            <person name="Nielsen J.B."/>
            <person name="Lee S.Y."/>
            <person name="Weber T."/>
        </authorList>
    </citation>
    <scope>NUCLEOTIDE SEQUENCE [LARGE SCALE GENOMIC DNA]</scope>
    <source>
        <strain evidence="1 2">DSM 40191</strain>
    </source>
</reference>
<dbReference type="EMBL" id="CP051006">
    <property type="protein sequence ID" value="QNT94901.1"/>
    <property type="molecule type" value="Genomic_DNA"/>
</dbReference>
<proteinExistence type="predicted"/>
<evidence type="ECO:0000313" key="1">
    <source>
        <dbReference type="EMBL" id="QNT94901.1"/>
    </source>
</evidence>
<accession>A0A7H1Q3M1</accession>
<evidence type="ECO:0000313" key="2">
    <source>
        <dbReference type="Proteomes" id="UP000516422"/>
    </source>
</evidence>
<gene>
    <name evidence="1" type="ORF">HEP81_04628</name>
</gene>
<dbReference type="RefSeq" id="WP_037653806.1">
    <property type="nucleotide sequence ID" value="NZ_CP051006.1"/>
</dbReference>
<name>A0A7H1Q3M1_9ACTN</name>
<organism evidence="1 2">
    <name type="scientific">Streptomyces griseofuscus</name>
    <dbReference type="NCBI Taxonomy" id="146922"/>
    <lineage>
        <taxon>Bacteria</taxon>
        <taxon>Bacillati</taxon>
        <taxon>Actinomycetota</taxon>
        <taxon>Actinomycetes</taxon>
        <taxon>Kitasatosporales</taxon>
        <taxon>Streptomycetaceae</taxon>
        <taxon>Streptomyces</taxon>
    </lineage>
</organism>
<dbReference type="GeneID" id="91464179"/>
<dbReference type="Proteomes" id="UP000516422">
    <property type="component" value="Chromosome"/>
</dbReference>